<dbReference type="InterPro" id="IPR005828">
    <property type="entry name" value="MFS_sugar_transport-like"/>
</dbReference>
<feature type="transmembrane region" description="Helical" evidence="8">
    <location>
        <begin position="398"/>
        <end position="420"/>
    </location>
</feature>
<evidence type="ECO:0000256" key="7">
    <source>
        <dbReference type="RuleBase" id="RU003346"/>
    </source>
</evidence>
<evidence type="ECO:0000256" key="6">
    <source>
        <dbReference type="ARBA" id="ARBA00023136"/>
    </source>
</evidence>
<dbReference type="GO" id="GO:0016020">
    <property type="term" value="C:membrane"/>
    <property type="evidence" value="ECO:0007669"/>
    <property type="project" value="UniProtKB-SubCell"/>
</dbReference>
<name>M2MR04_BAUPA</name>
<dbReference type="HOGENOM" id="CLU_001265_30_12_1"/>
<keyword evidence="4 8" id="KW-0812">Transmembrane</keyword>
<feature type="domain" description="Major facilitator superfamily (MFS) profile" evidence="9">
    <location>
        <begin position="25"/>
        <end position="486"/>
    </location>
</feature>
<evidence type="ECO:0000256" key="5">
    <source>
        <dbReference type="ARBA" id="ARBA00022989"/>
    </source>
</evidence>
<dbReference type="OrthoDB" id="508119at2759"/>
<comment type="similarity">
    <text evidence="2 7">Belongs to the major facilitator superfamily. Sugar transporter (TC 2.A.1.1) family.</text>
</comment>
<feature type="transmembrane region" description="Helical" evidence="8">
    <location>
        <begin position="102"/>
        <end position="120"/>
    </location>
</feature>
<dbReference type="GO" id="GO:0005351">
    <property type="term" value="F:carbohydrate:proton symporter activity"/>
    <property type="evidence" value="ECO:0007669"/>
    <property type="project" value="TreeGrafter"/>
</dbReference>
<evidence type="ECO:0000259" key="9">
    <source>
        <dbReference type="PROSITE" id="PS50850"/>
    </source>
</evidence>
<dbReference type="RefSeq" id="XP_007674204.1">
    <property type="nucleotide sequence ID" value="XM_007676014.1"/>
</dbReference>
<keyword evidence="11" id="KW-1185">Reference proteome</keyword>
<dbReference type="Pfam" id="PF00083">
    <property type="entry name" value="Sugar_tr"/>
    <property type="match status" value="1"/>
</dbReference>
<dbReference type="InterPro" id="IPR036259">
    <property type="entry name" value="MFS_trans_sf"/>
</dbReference>
<accession>M2MR04</accession>
<feature type="transmembrane region" description="Helical" evidence="8">
    <location>
        <begin position="356"/>
        <end position="378"/>
    </location>
</feature>
<evidence type="ECO:0000256" key="2">
    <source>
        <dbReference type="ARBA" id="ARBA00010992"/>
    </source>
</evidence>
<evidence type="ECO:0000313" key="10">
    <source>
        <dbReference type="EMBL" id="EMC99271.1"/>
    </source>
</evidence>
<feature type="transmembrane region" description="Helical" evidence="8">
    <location>
        <begin position="292"/>
        <end position="314"/>
    </location>
</feature>
<keyword evidence="6 8" id="KW-0472">Membrane</keyword>
<dbReference type="GeneID" id="19113858"/>
<feature type="transmembrane region" description="Helical" evidence="8">
    <location>
        <begin position="432"/>
        <end position="449"/>
    </location>
</feature>
<proteinExistence type="inferred from homology"/>
<feature type="transmembrane region" description="Helical" evidence="8">
    <location>
        <begin position="126"/>
        <end position="147"/>
    </location>
</feature>
<evidence type="ECO:0000256" key="1">
    <source>
        <dbReference type="ARBA" id="ARBA00004141"/>
    </source>
</evidence>
<dbReference type="PROSITE" id="PS00216">
    <property type="entry name" value="SUGAR_TRANSPORT_1"/>
    <property type="match status" value="1"/>
</dbReference>
<dbReference type="SUPFAM" id="SSF103473">
    <property type="entry name" value="MFS general substrate transporter"/>
    <property type="match status" value="1"/>
</dbReference>
<dbReference type="PROSITE" id="PS50850">
    <property type="entry name" value="MFS"/>
    <property type="match status" value="1"/>
</dbReference>
<organism evidence="10 11">
    <name type="scientific">Baudoinia panamericana (strain UAMH 10762)</name>
    <name type="common">Angels' share fungus</name>
    <name type="synonym">Baudoinia compniacensis (strain UAMH 10762)</name>
    <dbReference type="NCBI Taxonomy" id="717646"/>
    <lineage>
        <taxon>Eukaryota</taxon>
        <taxon>Fungi</taxon>
        <taxon>Dikarya</taxon>
        <taxon>Ascomycota</taxon>
        <taxon>Pezizomycotina</taxon>
        <taxon>Dothideomycetes</taxon>
        <taxon>Dothideomycetidae</taxon>
        <taxon>Mycosphaerellales</taxon>
        <taxon>Teratosphaeriaceae</taxon>
        <taxon>Baudoinia</taxon>
    </lineage>
</organism>
<dbReference type="NCBIfam" id="TIGR00879">
    <property type="entry name" value="SP"/>
    <property type="match status" value="1"/>
</dbReference>
<evidence type="ECO:0000256" key="3">
    <source>
        <dbReference type="ARBA" id="ARBA00022448"/>
    </source>
</evidence>
<dbReference type="InterPro" id="IPR020846">
    <property type="entry name" value="MFS_dom"/>
</dbReference>
<sequence length="534" mass="58465">MTGFARAKEDRPTPPEVYNWRVYVSALIISLGVMAYGYDSAFIGTTITQKSFKRDFGLATMTKAEQNAVSSNLTSIYSAGGFFGAFFMFFSLELLGRRATVIISDIVFLIGGVLCTVPTHQLGLIYAGRLLTGLGVGGIAAVCPIYVAEISPPAIRGRLTGFFESSYQIGAVIGFWINYGIVHNVAGTKSVAWRIPMAVQLIPAGLLAIGIPFLRESPLWLLKQGRDTEAISVYSYYRNLPADHHYIAEDVMFVKGQIAHERAVTTGDRPTFAAFLRGAGKEAIMKGMRNRFASVFLMFMWQAWSGAAAINYYSPTIFTSIGLTDTTLWTGVYGLIKAAGSVIFFTFFVDSFGRKIPWIVSSLACAVCQYYLAGYIAVAHPTTTVQHGPSTIAGGKAATAAIMIFGATWSFGANGLPWIISAEIFPSSLRSISGPWAAMSVWLWTYVVTKALPSMYTSMGYGVYIFFASMLVCASIYAWFFIHETKGLRMDQMDELFGFVRPGTDYMAKAVNEGMDMDGTEKYEKNIAARVEQV</sequence>
<feature type="transmembrane region" description="Helical" evidence="8">
    <location>
        <begin position="461"/>
        <end position="482"/>
    </location>
</feature>
<dbReference type="InterPro" id="IPR005829">
    <property type="entry name" value="Sugar_transporter_CS"/>
</dbReference>
<dbReference type="Gene3D" id="1.20.1250.20">
    <property type="entry name" value="MFS general substrate transporter like domains"/>
    <property type="match status" value="1"/>
</dbReference>
<dbReference type="eggNOG" id="KOG0254">
    <property type="taxonomic scope" value="Eukaryota"/>
</dbReference>
<evidence type="ECO:0000313" key="11">
    <source>
        <dbReference type="Proteomes" id="UP000011761"/>
    </source>
</evidence>
<feature type="transmembrane region" description="Helical" evidence="8">
    <location>
        <begin position="326"/>
        <end position="349"/>
    </location>
</feature>
<evidence type="ECO:0000256" key="8">
    <source>
        <dbReference type="SAM" id="Phobius"/>
    </source>
</evidence>
<keyword evidence="5 8" id="KW-1133">Transmembrane helix</keyword>
<feature type="transmembrane region" description="Helical" evidence="8">
    <location>
        <begin position="76"/>
        <end position="95"/>
    </location>
</feature>
<comment type="subcellular location">
    <subcellularLocation>
        <location evidence="1">Membrane</location>
        <topology evidence="1">Multi-pass membrane protein</topology>
    </subcellularLocation>
</comment>
<feature type="transmembrane region" description="Helical" evidence="8">
    <location>
        <begin position="191"/>
        <end position="214"/>
    </location>
</feature>
<dbReference type="OMA" id="FGRKWPW"/>
<dbReference type="InterPro" id="IPR003663">
    <property type="entry name" value="Sugar/inositol_transpt"/>
</dbReference>
<dbReference type="EMBL" id="KB445552">
    <property type="protein sequence ID" value="EMC99271.1"/>
    <property type="molecule type" value="Genomic_DNA"/>
</dbReference>
<dbReference type="PANTHER" id="PTHR48022:SF60">
    <property type="entry name" value="MAJOR FACILITATOR SUPERFAMILY (MFS) PROFILE DOMAIN-CONTAINING PROTEIN"/>
    <property type="match status" value="1"/>
</dbReference>
<feature type="transmembrane region" description="Helical" evidence="8">
    <location>
        <begin position="159"/>
        <end position="179"/>
    </location>
</feature>
<dbReference type="PRINTS" id="PR00171">
    <property type="entry name" value="SUGRTRNSPORT"/>
</dbReference>
<feature type="transmembrane region" description="Helical" evidence="8">
    <location>
        <begin position="20"/>
        <end position="38"/>
    </location>
</feature>
<keyword evidence="3 7" id="KW-0813">Transport</keyword>
<dbReference type="KEGG" id="bcom:BAUCODRAFT_396879"/>
<gene>
    <name evidence="10" type="ORF">BAUCODRAFT_396879</name>
</gene>
<dbReference type="PANTHER" id="PTHR48022">
    <property type="entry name" value="PLASTIDIC GLUCOSE TRANSPORTER 4"/>
    <property type="match status" value="1"/>
</dbReference>
<dbReference type="PROSITE" id="PS00217">
    <property type="entry name" value="SUGAR_TRANSPORT_2"/>
    <property type="match status" value="1"/>
</dbReference>
<protein>
    <recommendedName>
        <fullName evidence="9">Major facilitator superfamily (MFS) profile domain-containing protein</fullName>
    </recommendedName>
</protein>
<reference evidence="10 11" key="1">
    <citation type="journal article" date="2012" name="PLoS Pathog.">
        <title>Diverse lifestyles and strategies of plant pathogenesis encoded in the genomes of eighteen Dothideomycetes fungi.</title>
        <authorList>
            <person name="Ohm R.A."/>
            <person name="Feau N."/>
            <person name="Henrissat B."/>
            <person name="Schoch C.L."/>
            <person name="Horwitz B.A."/>
            <person name="Barry K.W."/>
            <person name="Condon B.J."/>
            <person name="Copeland A.C."/>
            <person name="Dhillon B."/>
            <person name="Glaser F."/>
            <person name="Hesse C.N."/>
            <person name="Kosti I."/>
            <person name="LaButti K."/>
            <person name="Lindquist E.A."/>
            <person name="Lucas S."/>
            <person name="Salamov A.A."/>
            <person name="Bradshaw R.E."/>
            <person name="Ciuffetti L."/>
            <person name="Hamelin R.C."/>
            <person name="Kema G.H.J."/>
            <person name="Lawrence C."/>
            <person name="Scott J.A."/>
            <person name="Spatafora J.W."/>
            <person name="Turgeon B.G."/>
            <person name="de Wit P.J.G.M."/>
            <person name="Zhong S."/>
            <person name="Goodwin S.B."/>
            <person name="Grigoriev I.V."/>
        </authorList>
    </citation>
    <scope>NUCLEOTIDE SEQUENCE [LARGE SCALE GENOMIC DNA]</scope>
    <source>
        <strain evidence="10 11">UAMH 10762</strain>
    </source>
</reference>
<dbReference type="InterPro" id="IPR050360">
    <property type="entry name" value="MFS_Sugar_Transporters"/>
</dbReference>
<evidence type="ECO:0000256" key="4">
    <source>
        <dbReference type="ARBA" id="ARBA00022692"/>
    </source>
</evidence>
<dbReference type="AlphaFoldDB" id="M2MR04"/>
<dbReference type="Proteomes" id="UP000011761">
    <property type="component" value="Unassembled WGS sequence"/>
</dbReference>